<reference evidence="4" key="1">
    <citation type="submission" date="2020-07" db="EMBL/GenBank/DDBJ databases">
        <title>Clarias magur genome sequencing, assembly and annotation.</title>
        <authorList>
            <person name="Kushwaha B."/>
            <person name="Kumar R."/>
            <person name="Das P."/>
            <person name="Joshi C.G."/>
            <person name="Kumar D."/>
            <person name="Nagpure N.S."/>
            <person name="Pandey M."/>
            <person name="Agarwal S."/>
            <person name="Srivastava S."/>
            <person name="Singh M."/>
            <person name="Sahoo L."/>
            <person name="Jayasankar P."/>
            <person name="Meher P.K."/>
            <person name="Koringa P.G."/>
            <person name="Iquebal M.A."/>
            <person name="Das S.P."/>
            <person name="Bit A."/>
            <person name="Patnaik S."/>
            <person name="Patel N."/>
            <person name="Shah T.M."/>
            <person name="Hinsu A."/>
            <person name="Jena J.K."/>
        </authorList>
    </citation>
    <scope>NUCLEOTIDE SEQUENCE</scope>
    <source>
        <strain evidence="4">CIFAMagur01</strain>
        <tissue evidence="4">Testis</tissue>
    </source>
</reference>
<feature type="compositionally biased region" description="Polar residues" evidence="2">
    <location>
        <begin position="272"/>
        <end position="282"/>
    </location>
</feature>
<gene>
    <name evidence="4" type="ORF">DAT39_018051</name>
</gene>
<evidence type="ECO:0000256" key="1">
    <source>
        <dbReference type="SAM" id="Coils"/>
    </source>
</evidence>
<keyword evidence="1" id="KW-0175">Coiled coil</keyword>
<protein>
    <submittedName>
        <fullName evidence="4">E3 ubiquitin/ISG15 ligase TRIM25-like</fullName>
    </submittedName>
</protein>
<comment type="caution">
    <text evidence="4">The sequence shown here is derived from an EMBL/GenBank/DDBJ whole genome shotgun (WGS) entry which is preliminary data.</text>
</comment>
<accession>A0A8J4U7F5</accession>
<feature type="compositionally biased region" description="Polar residues" evidence="2">
    <location>
        <begin position="252"/>
        <end position="262"/>
    </location>
</feature>
<dbReference type="OrthoDB" id="6270329at2759"/>
<feature type="domain" description="TRIM8/14/16/25/29/45/65 coiled-coil region" evidence="3">
    <location>
        <begin position="4"/>
        <end position="118"/>
    </location>
</feature>
<feature type="compositionally biased region" description="Low complexity" evidence="2">
    <location>
        <begin position="343"/>
        <end position="353"/>
    </location>
</feature>
<keyword evidence="4" id="KW-0436">Ligase</keyword>
<dbReference type="AlphaFoldDB" id="A0A8J4U7F5"/>
<feature type="compositionally biased region" description="Basic and acidic residues" evidence="2">
    <location>
        <begin position="234"/>
        <end position="251"/>
    </location>
</feature>
<name>A0A8J4U7F5_CLAMG</name>
<feature type="compositionally biased region" description="Polar residues" evidence="2">
    <location>
        <begin position="185"/>
        <end position="196"/>
    </location>
</feature>
<evidence type="ECO:0000313" key="5">
    <source>
        <dbReference type="Proteomes" id="UP000727407"/>
    </source>
</evidence>
<feature type="coiled-coil region" evidence="1">
    <location>
        <begin position="29"/>
        <end position="63"/>
    </location>
</feature>
<feature type="non-terminal residue" evidence="4">
    <location>
        <position position="1"/>
    </location>
</feature>
<dbReference type="InterPro" id="IPR058030">
    <property type="entry name" value="TRIM8/14/16/25/29/45/65_CC"/>
</dbReference>
<sequence>MVSKDTDTELCELQHSLQCMADLIQQVMSSSGQEKINEAQQLVDKLSKEISQMRKKDSDLKELVTCQDNIYFLRTYHCLCSPELTELGSFTVNPDASFDPVRNIVLDLREKVENMCNQELDKINKTVFNTAPFTVIDRQSGQGGQKSGILKLFSGIGGKTSSSSRTQAGPPLLPSVSARGPVGRGTNSPRPRQSTSSEEREQVGRGTNTPRPRQSNSSEEREQANNRSMNSLRPSERQRREEREQDRETDISPRSQSRQNRSANDDEADTWSIRSLRQSTQGRENREQADNWNISSIRSRGRPRGEEREPANGEVQSSQRPQETQMTRQQPERQSNSDVQSSPRTQQAATARQQPERQSDRWSLSSLLPRNRKKRQESVKQATPIQQEEESSHDDWGNQSEVNPGLFLDSPSPNPSFIPVFPASTFHSVSPALREIDIDSIQDPEPRSRDEFLQ</sequence>
<feature type="compositionally biased region" description="Polar residues" evidence="2">
    <location>
        <begin position="205"/>
        <end position="217"/>
    </location>
</feature>
<evidence type="ECO:0000259" key="3">
    <source>
        <dbReference type="Pfam" id="PF25600"/>
    </source>
</evidence>
<evidence type="ECO:0000256" key="2">
    <source>
        <dbReference type="SAM" id="MobiDB-lite"/>
    </source>
</evidence>
<evidence type="ECO:0000313" key="4">
    <source>
        <dbReference type="EMBL" id="KAF5892239.1"/>
    </source>
</evidence>
<proteinExistence type="predicted"/>
<dbReference type="Proteomes" id="UP000727407">
    <property type="component" value="Unassembled WGS sequence"/>
</dbReference>
<organism evidence="4 5">
    <name type="scientific">Clarias magur</name>
    <name type="common">Asian catfish</name>
    <name type="synonym">Macropteronotus magur</name>
    <dbReference type="NCBI Taxonomy" id="1594786"/>
    <lineage>
        <taxon>Eukaryota</taxon>
        <taxon>Metazoa</taxon>
        <taxon>Chordata</taxon>
        <taxon>Craniata</taxon>
        <taxon>Vertebrata</taxon>
        <taxon>Euteleostomi</taxon>
        <taxon>Actinopterygii</taxon>
        <taxon>Neopterygii</taxon>
        <taxon>Teleostei</taxon>
        <taxon>Ostariophysi</taxon>
        <taxon>Siluriformes</taxon>
        <taxon>Clariidae</taxon>
        <taxon>Clarias</taxon>
    </lineage>
</organism>
<feature type="compositionally biased region" description="Polar residues" evidence="2">
    <location>
        <begin position="314"/>
        <end position="342"/>
    </location>
</feature>
<dbReference type="Pfam" id="PF25600">
    <property type="entry name" value="TRIM_CC"/>
    <property type="match status" value="1"/>
</dbReference>
<dbReference type="EMBL" id="QNUK01000516">
    <property type="protein sequence ID" value="KAF5892239.1"/>
    <property type="molecule type" value="Genomic_DNA"/>
</dbReference>
<feature type="region of interest" description="Disordered" evidence="2">
    <location>
        <begin position="158"/>
        <end position="423"/>
    </location>
</feature>
<dbReference type="GO" id="GO:0016874">
    <property type="term" value="F:ligase activity"/>
    <property type="evidence" value="ECO:0007669"/>
    <property type="project" value="UniProtKB-KW"/>
</dbReference>
<keyword evidence="5" id="KW-1185">Reference proteome</keyword>